<feature type="domain" description="GerMN" evidence="3">
    <location>
        <begin position="89"/>
        <end position="178"/>
    </location>
</feature>
<reference evidence="4" key="2">
    <citation type="submission" date="2020-09" db="EMBL/GenBank/DDBJ databases">
        <authorList>
            <person name="Sun Q."/>
            <person name="Zhou Y."/>
        </authorList>
    </citation>
    <scope>NUCLEOTIDE SEQUENCE</scope>
    <source>
        <strain evidence="4">CGMCC 1.12698</strain>
    </source>
</reference>
<reference evidence="4" key="1">
    <citation type="journal article" date="2014" name="Int. J. Syst. Evol. Microbiol.">
        <title>Complete genome sequence of Corynebacterium casei LMG S-19264T (=DSM 44701T), isolated from a smear-ripened cheese.</title>
        <authorList>
            <consortium name="US DOE Joint Genome Institute (JGI-PGF)"/>
            <person name="Walter F."/>
            <person name="Albersmeier A."/>
            <person name="Kalinowski J."/>
            <person name="Ruckert C."/>
        </authorList>
    </citation>
    <scope>NUCLEOTIDE SEQUENCE</scope>
    <source>
        <strain evidence="4">CGMCC 1.12698</strain>
    </source>
</reference>
<feature type="region of interest" description="Disordered" evidence="1">
    <location>
        <begin position="38"/>
        <end position="57"/>
    </location>
</feature>
<accession>A0A917AU60</accession>
<evidence type="ECO:0000313" key="5">
    <source>
        <dbReference type="Proteomes" id="UP000605259"/>
    </source>
</evidence>
<comment type="caution">
    <text evidence="4">The sequence shown here is derived from an EMBL/GenBank/DDBJ whole genome shotgun (WGS) entry which is preliminary data.</text>
</comment>
<dbReference type="Pfam" id="PF10646">
    <property type="entry name" value="Germane"/>
    <property type="match status" value="2"/>
</dbReference>
<dbReference type="EMBL" id="BMFK01000002">
    <property type="protein sequence ID" value="GGE76186.1"/>
    <property type="molecule type" value="Genomic_DNA"/>
</dbReference>
<feature type="compositionally biased region" description="Basic and acidic residues" evidence="1">
    <location>
        <begin position="43"/>
        <end position="57"/>
    </location>
</feature>
<feature type="signal peptide" evidence="2">
    <location>
        <begin position="1"/>
        <end position="22"/>
    </location>
</feature>
<dbReference type="InterPro" id="IPR019606">
    <property type="entry name" value="GerMN"/>
</dbReference>
<dbReference type="SMART" id="SM00909">
    <property type="entry name" value="Germane"/>
    <property type="match status" value="2"/>
</dbReference>
<keyword evidence="5" id="KW-1185">Reference proteome</keyword>
<dbReference type="Proteomes" id="UP000605259">
    <property type="component" value="Unassembled WGS sequence"/>
</dbReference>
<proteinExistence type="predicted"/>
<name>A0A917AU60_9BACI</name>
<sequence length="345" mass="37750">MKQKKSFILGCVVLLCGGLLSACGINYDQVGKDLNGEKQPAQEAKKEEGKEESKENKEAITNGTEIYLIDKHGYVVPQTVAIPKEKATVDQVLQYLVEDGPVANVLPNGFRAVLPAGTEMKVKVEKEVATIDFNPEFQKYKAEDEAKILQAVTWTLTQFENVKKVKFQVNGSNLAVMPVAKSPIGDGLTRANGINFDYSNTTDVMNTRPVVVYFLSENAGGVYYVPVTRRAPIDGTDMLTAAVNELIKGEDVQSELVSDLEEDVKLLGAPQLKDGVVTLNFNENITSKGKISEHTLKSLVLSLTEQKDVKKVVVQVNGKTDVLDDKGEKITEPVSRPQKVNTGSY</sequence>
<evidence type="ECO:0000259" key="3">
    <source>
        <dbReference type="SMART" id="SM00909"/>
    </source>
</evidence>
<evidence type="ECO:0000313" key="4">
    <source>
        <dbReference type="EMBL" id="GGE76186.1"/>
    </source>
</evidence>
<protein>
    <submittedName>
        <fullName evidence="4">Sporulation protein</fullName>
    </submittedName>
</protein>
<evidence type="ECO:0000256" key="1">
    <source>
        <dbReference type="SAM" id="MobiDB-lite"/>
    </source>
</evidence>
<feature type="chain" id="PRO_5039365231" evidence="2">
    <location>
        <begin position="23"/>
        <end position="345"/>
    </location>
</feature>
<dbReference type="RefSeq" id="WP_188389047.1">
    <property type="nucleotide sequence ID" value="NZ_BMFK01000002.1"/>
</dbReference>
<dbReference type="PROSITE" id="PS51257">
    <property type="entry name" value="PROKAR_LIPOPROTEIN"/>
    <property type="match status" value="1"/>
</dbReference>
<feature type="domain" description="GerMN" evidence="3">
    <location>
        <begin position="239"/>
        <end position="325"/>
    </location>
</feature>
<evidence type="ECO:0000256" key="2">
    <source>
        <dbReference type="SAM" id="SignalP"/>
    </source>
</evidence>
<dbReference type="AlphaFoldDB" id="A0A917AU60"/>
<organism evidence="4 5">
    <name type="scientific">Priestia taiwanensis</name>
    <dbReference type="NCBI Taxonomy" id="1347902"/>
    <lineage>
        <taxon>Bacteria</taxon>
        <taxon>Bacillati</taxon>
        <taxon>Bacillota</taxon>
        <taxon>Bacilli</taxon>
        <taxon>Bacillales</taxon>
        <taxon>Bacillaceae</taxon>
        <taxon>Priestia</taxon>
    </lineage>
</organism>
<keyword evidence="2" id="KW-0732">Signal</keyword>
<gene>
    <name evidence="4" type="primary">gerM</name>
    <name evidence="4" type="ORF">GCM10007140_27420</name>
</gene>